<dbReference type="Gene3D" id="1.10.760.10">
    <property type="entry name" value="Cytochrome c-like domain"/>
    <property type="match status" value="1"/>
</dbReference>
<protein>
    <submittedName>
        <fullName evidence="9">Cytochrome c</fullName>
    </submittedName>
</protein>
<proteinExistence type="predicted"/>
<evidence type="ECO:0000256" key="6">
    <source>
        <dbReference type="PROSITE-ProRule" id="PRU00433"/>
    </source>
</evidence>
<evidence type="ECO:0000256" key="7">
    <source>
        <dbReference type="SAM" id="SignalP"/>
    </source>
</evidence>
<dbReference type="Proteomes" id="UP000294823">
    <property type="component" value="Unassembled WGS sequence"/>
</dbReference>
<feature type="signal peptide" evidence="7">
    <location>
        <begin position="1"/>
        <end position="26"/>
    </location>
</feature>
<evidence type="ECO:0000256" key="2">
    <source>
        <dbReference type="ARBA" id="ARBA00022617"/>
    </source>
</evidence>
<keyword evidence="4" id="KW-0249">Electron transport</keyword>
<dbReference type="InterPro" id="IPR009056">
    <property type="entry name" value="Cyt_c-like_dom"/>
</dbReference>
<dbReference type="SUPFAM" id="SSF46626">
    <property type="entry name" value="Cytochrome c"/>
    <property type="match status" value="1"/>
</dbReference>
<dbReference type="PANTHER" id="PTHR33751:SF9">
    <property type="entry name" value="CYTOCHROME C4"/>
    <property type="match status" value="1"/>
</dbReference>
<gene>
    <name evidence="9" type="ORF">E0702_00195</name>
</gene>
<dbReference type="PANTHER" id="PTHR33751">
    <property type="entry name" value="CBB3-TYPE CYTOCHROME C OXIDASE SUBUNIT FIXP"/>
    <property type="match status" value="1"/>
</dbReference>
<evidence type="ECO:0000313" key="10">
    <source>
        <dbReference type="Proteomes" id="UP000294823"/>
    </source>
</evidence>
<evidence type="ECO:0000256" key="1">
    <source>
        <dbReference type="ARBA" id="ARBA00022448"/>
    </source>
</evidence>
<evidence type="ECO:0000256" key="3">
    <source>
        <dbReference type="ARBA" id="ARBA00022723"/>
    </source>
</evidence>
<dbReference type="PROSITE" id="PS51007">
    <property type="entry name" value="CYTC"/>
    <property type="match status" value="1"/>
</dbReference>
<evidence type="ECO:0000256" key="4">
    <source>
        <dbReference type="ARBA" id="ARBA00022982"/>
    </source>
</evidence>
<feature type="domain" description="Cytochrome c" evidence="8">
    <location>
        <begin position="28"/>
        <end position="108"/>
    </location>
</feature>
<dbReference type="RefSeq" id="WP_132040950.1">
    <property type="nucleotide sequence ID" value="NZ_SLTR01000001.1"/>
</dbReference>
<feature type="chain" id="PRO_5046131666" evidence="7">
    <location>
        <begin position="27"/>
        <end position="108"/>
    </location>
</feature>
<dbReference type="InterPro" id="IPR050597">
    <property type="entry name" value="Cytochrome_c_Oxidase_Subunit"/>
</dbReference>
<sequence>MINKHVRGSAAVLLLSVAAFSGSASAAGDAEAGSEKIATCVACHDAEGQGTAGIYPNLAGQSATYLESALKAYREGQRAGGMAAVMTPQAANLSDQDIADLAAYYSSL</sequence>
<dbReference type="EMBL" id="SLTR01000001">
    <property type="protein sequence ID" value="TDB05423.1"/>
    <property type="molecule type" value="Genomic_DNA"/>
</dbReference>
<keyword evidence="1" id="KW-0813">Transport</keyword>
<reference evidence="9 10" key="1">
    <citation type="submission" date="2019-03" db="EMBL/GenBank/DDBJ databases">
        <title>Halomonas marinisediminis sp. nov., a moderately halophilic bacterium isolated from the Bohai Gulf.</title>
        <authorList>
            <person name="Ji X."/>
        </authorList>
    </citation>
    <scope>NUCLEOTIDE SEQUENCE [LARGE SCALE GENOMIC DNA]</scope>
    <source>
        <strain evidence="9 10">204</strain>
    </source>
</reference>
<organism evidence="9 10">
    <name type="scientific">Halomonas marinisediminis</name>
    <dbReference type="NCBI Taxonomy" id="2546095"/>
    <lineage>
        <taxon>Bacteria</taxon>
        <taxon>Pseudomonadati</taxon>
        <taxon>Pseudomonadota</taxon>
        <taxon>Gammaproteobacteria</taxon>
        <taxon>Oceanospirillales</taxon>
        <taxon>Halomonadaceae</taxon>
        <taxon>Halomonas</taxon>
    </lineage>
</organism>
<name>A0ABY2DAS8_9GAMM</name>
<dbReference type="Pfam" id="PF00034">
    <property type="entry name" value="Cytochrom_C"/>
    <property type="match status" value="1"/>
</dbReference>
<comment type="caution">
    <text evidence="9">The sequence shown here is derived from an EMBL/GenBank/DDBJ whole genome shotgun (WGS) entry which is preliminary data.</text>
</comment>
<evidence type="ECO:0000259" key="8">
    <source>
        <dbReference type="PROSITE" id="PS51007"/>
    </source>
</evidence>
<keyword evidence="5 6" id="KW-0408">Iron</keyword>
<evidence type="ECO:0000313" key="9">
    <source>
        <dbReference type="EMBL" id="TDB05423.1"/>
    </source>
</evidence>
<keyword evidence="3 6" id="KW-0479">Metal-binding</keyword>
<dbReference type="InterPro" id="IPR036909">
    <property type="entry name" value="Cyt_c-like_dom_sf"/>
</dbReference>
<evidence type="ECO:0000256" key="5">
    <source>
        <dbReference type="ARBA" id="ARBA00023004"/>
    </source>
</evidence>
<keyword evidence="7" id="KW-0732">Signal</keyword>
<keyword evidence="2 6" id="KW-0349">Heme</keyword>
<keyword evidence="10" id="KW-1185">Reference proteome</keyword>
<accession>A0ABY2DAS8</accession>